<dbReference type="Gene3D" id="1.20.1250.20">
    <property type="entry name" value="MFS general substrate transporter like domains"/>
    <property type="match status" value="1"/>
</dbReference>
<dbReference type="GO" id="GO:0005886">
    <property type="term" value="C:plasma membrane"/>
    <property type="evidence" value="ECO:0007669"/>
    <property type="project" value="UniProtKB-SubCell"/>
</dbReference>
<dbReference type="InterPro" id="IPR036259">
    <property type="entry name" value="MFS_trans_sf"/>
</dbReference>
<dbReference type="InterPro" id="IPR020846">
    <property type="entry name" value="MFS_dom"/>
</dbReference>
<protein>
    <submittedName>
        <fullName evidence="9">MFS transporter</fullName>
    </submittedName>
</protein>
<feature type="transmembrane region" description="Helical" evidence="7">
    <location>
        <begin position="164"/>
        <end position="184"/>
    </location>
</feature>
<dbReference type="NCBIfam" id="TIGR00880">
    <property type="entry name" value="2_A_01_02"/>
    <property type="match status" value="1"/>
</dbReference>
<dbReference type="CDD" id="cd17325">
    <property type="entry name" value="MFS_MdtG_SLC18_like"/>
    <property type="match status" value="1"/>
</dbReference>
<organism evidence="9 10">
    <name type="scientific">Oceanobacillus chungangensis</name>
    <dbReference type="NCBI Taxonomy" id="1229152"/>
    <lineage>
        <taxon>Bacteria</taxon>
        <taxon>Bacillati</taxon>
        <taxon>Bacillota</taxon>
        <taxon>Bacilli</taxon>
        <taxon>Bacillales</taxon>
        <taxon>Bacillaceae</taxon>
        <taxon>Oceanobacillus</taxon>
    </lineage>
</organism>
<keyword evidence="10" id="KW-1185">Reference proteome</keyword>
<keyword evidence="6 7" id="KW-0472">Membrane</keyword>
<feature type="domain" description="Major facilitator superfamily (MFS) profile" evidence="8">
    <location>
        <begin position="11"/>
        <end position="394"/>
    </location>
</feature>
<evidence type="ECO:0000256" key="3">
    <source>
        <dbReference type="ARBA" id="ARBA00022448"/>
    </source>
</evidence>
<dbReference type="InterPro" id="IPR011701">
    <property type="entry name" value="MFS"/>
</dbReference>
<feature type="transmembrane region" description="Helical" evidence="7">
    <location>
        <begin position="12"/>
        <end position="34"/>
    </location>
</feature>
<feature type="transmembrane region" description="Helical" evidence="7">
    <location>
        <begin position="217"/>
        <end position="241"/>
    </location>
</feature>
<keyword evidence="4 7" id="KW-0812">Transmembrane</keyword>
<reference evidence="10" key="1">
    <citation type="submission" date="2017-11" db="EMBL/GenBank/DDBJ databases">
        <authorList>
            <person name="Zhu W."/>
        </authorList>
    </citation>
    <scope>NUCLEOTIDE SEQUENCE [LARGE SCALE GENOMIC DNA]</scope>
    <source>
        <strain evidence="10">CAU 1051</strain>
    </source>
</reference>
<dbReference type="PRINTS" id="PR01035">
    <property type="entry name" value="TCRTETA"/>
</dbReference>
<evidence type="ECO:0000313" key="10">
    <source>
        <dbReference type="Proteomes" id="UP000256520"/>
    </source>
</evidence>
<comment type="similarity">
    <text evidence="2">Belongs to the major facilitator superfamily. TCR/Tet family.</text>
</comment>
<dbReference type="AlphaFoldDB" id="A0A3D8PUD9"/>
<comment type="caution">
    <text evidence="9">The sequence shown here is derived from an EMBL/GenBank/DDBJ whole genome shotgun (WGS) entry which is preliminary data.</text>
</comment>
<evidence type="ECO:0000256" key="7">
    <source>
        <dbReference type="SAM" id="Phobius"/>
    </source>
</evidence>
<feature type="transmembrane region" description="Helical" evidence="7">
    <location>
        <begin position="136"/>
        <end position="158"/>
    </location>
</feature>
<name>A0A3D8PUD9_9BACI</name>
<evidence type="ECO:0000256" key="1">
    <source>
        <dbReference type="ARBA" id="ARBA00004651"/>
    </source>
</evidence>
<dbReference type="Proteomes" id="UP000256520">
    <property type="component" value="Unassembled WGS sequence"/>
</dbReference>
<evidence type="ECO:0000256" key="6">
    <source>
        <dbReference type="ARBA" id="ARBA00023136"/>
    </source>
</evidence>
<dbReference type="OrthoDB" id="9793283at2"/>
<feature type="transmembrane region" description="Helical" evidence="7">
    <location>
        <begin position="77"/>
        <end position="96"/>
    </location>
</feature>
<dbReference type="PANTHER" id="PTHR23504">
    <property type="entry name" value="MAJOR FACILITATOR SUPERFAMILY DOMAIN-CONTAINING PROTEIN 10"/>
    <property type="match status" value="1"/>
</dbReference>
<evidence type="ECO:0000313" key="9">
    <source>
        <dbReference type="EMBL" id="RDW18878.1"/>
    </source>
</evidence>
<feature type="transmembrane region" description="Helical" evidence="7">
    <location>
        <begin position="102"/>
        <end position="124"/>
    </location>
</feature>
<proteinExistence type="inferred from homology"/>
<sequence length="400" mass="43376">MKKPIKEQKTVFIILLSNLFLAFLGIGLIIPVMPSFMNIMHLTGSTMGYLVAIFAVAQLIMSPFAGRWVDRFGRKKIIIIGLFIFGISELIFGAGTNVSLLYLARILGGISAAFIMPAVTAYVADITLIQERAKAMGYISAAISTGFIIGPGIGGFIAEYGIRMPFFFAAGLGFLACISSIFILKEPLTNEELADIYAESGKTNFIGDLKKSLNPNYFIAFIIVFVLAFGLSAYETVFSLFTDHKFGFSPKDIAAIITISSIVGVIVQVFIFGKMVEILGEKKLIQLCLITGAILAVASTVITSFLAVLAVTCFIFLAFDLLRPALTTFLSKIAGKEQGFVAGMNSTYTSLGTIFGPMVAGVLFDVNIHYPYLFATVIMVLGFGITVVWKEKQLTESIMK</sequence>
<evidence type="ECO:0000256" key="5">
    <source>
        <dbReference type="ARBA" id="ARBA00022989"/>
    </source>
</evidence>
<comment type="subcellular location">
    <subcellularLocation>
        <location evidence="1">Cell membrane</location>
        <topology evidence="1">Multi-pass membrane protein</topology>
    </subcellularLocation>
</comment>
<feature type="transmembrane region" description="Helical" evidence="7">
    <location>
        <begin position="284"/>
        <end position="302"/>
    </location>
</feature>
<dbReference type="Pfam" id="PF07690">
    <property type="entry name" value="MFS_1"/>
    <property type="match status" value="1"/>
</dbReference>
<keyword evidence="3" id="KW-0813">Transport</keyword>
<evidence type="ECO:0000256" key="2">
    <source>
        <dbReference type="ARBA" id="ARBA00007520"/>
    </source>
</evidence>
<evidence type="ECO:0000256" key="4">
    <source>
        <dbReference type="ARBA" id="ARBA00022692"/>
    </source>
</evidence>
<keyword evidence="5 7" id="KW-1133">Transmembrane helix</keyword>
<feature type="transmembrane region" description="Helical" evidence="7">
    <location>
        <begin position="370"/>
        <end position="389"/>
    </location>
</feature>
<feature type="transmembrane region" description="Helical" evidence="7">
    <location>
        <begin position="253"/>
        <end position="272"/>
    </location>
</feature>
<dbReference type="PROSITE" id="PS50850">
    <property type="entry name" value="MFS"/>
    <property type="match status" value="1"/>
</dbReference>
<feature type="transmembrane region" description="Helical" evidence="7">
    <location>
        <begin position="46"/>
        <end position="65"/>
    </location>
</feature>
<gene>
    <name evidence="9" type="ORF">CWR45_08665</name>
</gene>
<accession>A0A3D8PUD9</accession>
<dbReference type="InterPro" id="IPR001958">
    <property type="entry name" value="Tet-R_TetA/multi-R_MdtG-like"/>
</dbReference>
<dbReference type="GO" id="GO:0042910">
    <property type="term" value="F:xenobiotic transmembrane transporter activity"/>
    <property type="evidence" value="ECO:0007669"/>
    <property type="project" value="InterPro"/>
</dbReference>
<evidence type="ECO:0000259" key="8">
    <source>
        <dbReference type="PROSITE" id="PS50850"/>
    </source>
</evidence>
<dbReference type="PROSITE" id="PS00216">
    <property type="entry name" value="SUGAR_TRANSPORT_1"/>
    <property type="match status" value="1"/>
</dbReference>
<dbReference type="EMBL" id="PIOD01000008">
    <property type="protein sequence ID" value="RDW18878.1"/>
    <property type="molecule type" value="Genomic_DNA"/>
</dbReference>
<dbReference type="PANTHER" id="PTHR23504:SF115">
    <property type="entry name" value="MULTIDRUG RESISTANCE PROTEIN 2"/>
    <property type="match status" value="1"/>
</dbReference>
<dbReference type="RefSeq" id="WP_115749474.1">
    <property type="nucleotide sequence ID" value="NZ_PIOD01000008.1"/>
</dbReference>
<dbReference type="SUPFAM" id="SSF103473">
    <property type="entry name" value="MFS general substrate transporter"/>
    <property type="match status" value="1"/>
</dbReference>
<dbReference type="InterPro" id="IPR005829">
    <property type="entry name" value="Sugar_transporter_CS"/>
</dbReference>